<name>A0A4S2D665_STEMA</name>
<protein>
    <recommendedName>
        <fullName evidence="3">Lipoprotein</fullName>
    </recommendedName>
</protein>
<dbReference type="Proteomes" id="UP000306631">
    <property type="component" value="Unassembled WGS sequence"/>
</dbReference>
<gene>
    <name evidence="1" type="ORF">E5352_00605</name>
</gene>
<dbReference type="OrthoDB" id="5976079at2"/>
<dbReference type="PROSITE" id="PS51257">
    <property type="entry name" value="PROKAR_LIPOPROTEIN"/>
    <property type="match status" value="1"/>
</dbReference>
<dbReference type="AlphaFoldDB" id="A0A4S2D665"/>
<sequence>MRHALAPLLVSVLVTGGCAGHDQLTTVDTRREHVDHQRLNVDGADGGAGQVQPYTLKASEGYRMPQLYAAPDPVVGDRDPRRALAPTTICLQVVVDAEGRVERSLPLTDRESCNAATAAENTPLLDAAQAAVAQWRYSPAAVCHYPAGQVPSDRGDCTGAERIEPVPVSLLYAFTFEIVNGQHTVRRQRR</sequence>
<proteinExistence type="predicted"/>
<evidence type="ECO:0008006" key="3">
    <source>
        <dbReference type="Google" id="ProtNLM"/>
    </source>
</evidence>
<comment type="caution">
    <text evidence="1">The sequence shown here is derived from an EMBL/GenBank/DDBJ whole genome shotgun (WGS) entry which is preliminary data.</text>
</comment>
<accession>A0A4S2D665</accession>
<dbReference type="RefSeq" id="WP_136002993.1">
    <property type="nucleotide sequence ID" value="NZ_SRYW01000001.1"/>
</dbReference>
<evidence type="ECO:0000313" key="2">
    <source>
        <dbReference type="Proteomes" id="UP000306631"/>
    </source>
</evidence>
<organism evidence="1 2">
    <name type="scientific">Stenotrophomonas maltophilia</name>
    <name type="common">Pseudomonas maltophilia</name>
    <name type="synonym">Xanthomonas maltophilia</name>
    <dbReference type="NCBI Taxonomy" id="40324"/>
    <lineage>
        <taxon>Bacteria</taxon>
        <taxon>Pseudomonadati</taxon>
        <taxon>Pseudomonadota</taxon>
        <taxon>Gammaproteobacteria</taxon>
        <taxon>Lysobacterales</taxon>
        <taxon>Lysobacteraceae</taxon>
        <taxon>Stenotrophomonas</taxon>
        <taxon>Stenotrophomonas maltophilia group</taxon>
    </lineage>
</organism>
<reference evidence="1 2" key="1">
    <citation type="submission" date="2019-04" db="EMBL/GenBank/DDBJ databases">
        <title>Microbes associate with the intestines of laboratory mice.</title>
        <authorList>
            <person name="Navarre W."/>
            <person name="Wong E."/>
            <person name="Huang K."/>
            <person name="Tropini C."/>
            <person name="Ng K."/>
            <person name="Yu B."/>
        </authorList>
    </citation>
    <scope>NUCLEOTIDE SEQUENCE [LARGE SCALE GENOMIC DNA]</scope>
    <source>
        <strain evidence="1 2">NM62_B4-13</strain>
    </source>
</reference>
<dbReference type="EMBL" id="SRYW01000001">
    <property type="protein sequence ID" value="TGY37099.1"/>
    <property type="molecule type" value="Genomic_DNA"/>
</dbReference>
<evidence type="ECO:0000313" key="1">
    <source>
        <dbReference type="EMBL" id="TGY37099.1"/>
    </source>
</evidence>